<comment type="caution">
    <text evidence="1">The sequence shown here is derived from an EMBL/GenBank/DDBJ whole genome shotgun (WGS) entry which is preliminary data.</text>
</comment>
<evidence type="ECO:0000313" key="1">
    <source>
        <dbReference type="EMBL" id="EYB83789.1"/>
    </source>
</evidence>
<dbReference type="EMBL" id="JARK01001665">
    <property type="protein sequence ID" value="EYB83789.1"/>
    <property type="molecule type" value="Genomic_DNA"/>
</dbReference>
<gene>
    <name evidence="1" type="primary">Acey_s0329.g2665</name>
    <name evidence="1" type="ORF">Y032_0329g2665</name>
</gene>
<dbReference type="AlphaFoldDB" id="A0A016S0J8"/>
<protein>
    <submittedName>
        <fullName evidence="1">Uncharacterized protein</fullName>
    </submittedName>
</protein>
<sequence>MRNSTTISQWNNESCRGWDINDMVTFTTALCDMVTITTALRDKPESIQKPISTVYFRRDTLYLQSLKTLSFQGNSK</sequence>
<reference evidence="2" key="1">
    <citation type="journal article" date="2015" name="Nat. Genet.">
        <title>The genome and transcriptome of the zoonotic hookworm Ancylostoma ceylanicum identify infection-specific gene families.</title>
        <authorList>
            <person name="Schwarz E.M."/>
            <person name="Hu Y."/>
            <person name="Antoshechkin I."/>
            <person name="Miller M.M."/>
            <person name="Sternberg P.W."/>
            <person name="Aroian R.V."/>
        </authorList>
    </citation>
    <scope>NUCLEOTIDE SEQUENCE</scope>
    <source>
        <strain evidence="2">HY135</strain>
    </source>
</reference>
<evidence type="ECO:0000313" key="2">
    <source>
        <dbReference type="Proteomes" id="UP000024635"/>
    </source>
</evidence>
<name>A0A016S0J8_9BILA</name>
<organism evidence="1 2">
    <name type="scientific">Ancylostoma ceylanicum</name>
    <dbReference type="NCBI Taxonomy" id="53326"/>
    <lineage>
        <taxon>Eukaryota</taxon>
        <taxon>Metazoa</taxon>
        <taxon>Ecdysozoa</taxon>
        <taxon>Nematoda</taxon>
        <taxon>Chromadorea</taxon>
        <taxon>Rhabditida</taxon>
        <taxon>Rhabditina</taxon>
        <taxon>Rhabditomorpha</taxon>
        <taxon>Strongyloidea</taxon>
        <taxon>Ancylostomatidae</taxon>
        <taxon>Ancylostomatinae</taxon>
        <taxon>Ancylostoma</taxon>
    </lineage>
</organism>
<proteinExistence type="predicted"/>
<keyword evidence="2" id="KW-1185">Reference proteome</keyword>
<dbReference type="Proteomes" id="UP000024635">
    <property type="component" value="Unassembled WGS sequence"/>
</dbReference>
<accession>A0A016S0J8</accession>